<dbReference type="Pfam" id="PF03547">
    <property type="entry name" value="Mem_trans"/>
    <property type="match status" value="1"/>
</dbReference>
<organism evidence="9 10">
    <name type="scientific">Glutamicibacter ardleyensis</name>
    <dbReference type="NCBI Taxonomy" id="225894"/>
    <lineage>
        <taxon>Bacteria</taxon>
        <taxon>Bacillati</taxon>
        <taxon>Actinomycetota</taxon>
        <taxon>Actinomycetes</taxon>
        <taxon>Micrococcales</taxon>
        <taxon>Micrococcaceae</taxon>
        <taxon>Glutamicibacter</taxon>
    </lineage>
</organism>
<evidence type="ECO:0000256" key="6">
    <source>
        <dbReference type="ARBA" id="ARBA00022989"/>
    </source>
</evidence>
<evidence type="ECO:0000256" key="5">
    <source>
        <dbReference type="ARBA" id="ARBA00022692"/>
    </source>
</evidence>
<evidence type="ECO:0000256" key="7">
    <source>
        <dbReference type="ARBA" id="ARBA00023136"/>
    </source>
</evidence>
<dbReference type="PANTHER" id="PTHR36838:SF3">
    <property type="entry name" value="TRANSPORTER AUXIN EFFLUX CARRIER EC FAMILY"/>
    <property type="match status" value="1"/>
</dbReference>
<feature type="transmembrane region" description="Helical" evidence="8">
    <location>
        <begin position="125"/>
        <end position="147"/>
    </location>
</feature>
<feature type="transmembrane region" description="Helical" evidence="8">
    <location>
        <begin position="95"/>
        <end position="119"/>
    </location>
</feature>
<dbReference type="GeneID" id="303302695"/>
<feature type="transmembrane region" description="Helical" evidence="8">
    <location>
        <begin position="168"/>
        <end position="187"/>
    </location>
</feature>
<dbReference type="InterPro" id="IPR038770">
    <property type="entry name" value="Na+/solute_symporter_sf"/>
</dbReference>
<feature type="transmembrane region" description="Helical" evidence="8">
    <location>
        <begin position="293"/>
        <end position="312"/>
    </location>
</feature>
<keyword evidence="3" id="KW-0813">Transport</keyword>
<feature type="transmembrane region" description="Helical" evidence="8">
    <location>
        <begin position="6"/>
        <end position="27"/>
    </location>
</feature>
<evidence type="ECO:0000256" key="4">
    <source>
        <dbReference type="ARBA" id="ARBA00022475"/>
    </source>
</evidence>
<keyword evidence="4" id="KW-1003">Cell membrane</keyword>
<dbReference type="RefSeq" id="WP_188683136.1">
    <property type="nucleotide sequence ID" value="NZ_BMKX01000001.1"/>
</dbReference>
<feature type="transmembrane region" description="Helical" evidence="8">
    <location>
        <begin position="261"/>
        <end position="281"/>
    </location>
</feature>
<dbReference type="EMBL" id="BMKX01000001">
    <property type="protein sequence ID" value="GGJ47605.1"/>
    <property type="molecule type" value="Genomic_DNA"/>
</dbReference>
<evidence type="ECO:0000256" key="3">
    <source>
        <dbReference type="ARBA" id="ARBA00022448"/>
    </source>
</evidence>
<dbReference type="PANTHER" id="PTHR36838">
    <property type="entry name" value="AUXIN EFFLUX CARRIER FAMILY PROTEIN"/>
    <property type="match status" value="1"/>
</dbReference>
<evidence type="ECO:0000313" key="9">
    <source>
        <dbReference type="EMBL" id="GGJ47605.1"/>
    </source>
</evidence>
<evidence type="ECO:0000256" key="8">
    <source>
        <dbReference type="SAM" id="Phobius"/>
    </source>
</evidence>
<keyword evidence="6 8" id="KW-1133">Transmembrane helix</keyword>
<sequence length="313" mass="33148">MQGVLQGFAIVLILIGIGLATSVALPGKREMIAKGLTPLIFYITNPALMFVLLSGTDLRAVIGVFTPIALITAVLTGGLFALISKLVFKTPTHRLPAAAMSTSYVNAGNIGVPLALYAVGSTNPVVSVLIAQLLIIAPIYLCMFALASRAQRGGTESQPLGTTIVKSVANPVTIATFIGAVFSFFNWSLPEVIHAPVQMLGDASIPLMLMAFGMSLYGQRPLSDKSLRGEIYVATAFKVLFMPLLAWLMARFVFGLDGVDLLGVVIMAALPTAQNVLLFSLQFKLDVAIPREVVLTSTLLTVPTVLLATFLLG</sequence>
<dbReference type="InterPro" id="IPR004776">
    <property type="entry name" value="Mem_transp_PIN-like"/>
</dbReference>
<protein>
    <submittedName>
        <fullName evidence="9">Permease</fullName>
    </submittedName>
</protein>
<dbReference type="Gene3D" id="1.20.1530.20">
    <property type="match status" value="1"/>
</dbReference>
<comment type="subcellular location">
    <subcellularLocation>
        <location evidence="1">Cell membrane</location>
        <topology evidence="1">Multi-pass membrane protein</topology>
    </subcellularLocation>
</comment>
<dbReference type="Proteomes" id="UP000606115">
    <property type="component" value="Unassembled WGS sequence"/>
</dbReference>
<evidence type="ECO:0000256" key="2">
    <source>
        <dbReference type="ARBA" id="ARBA00010145"/>
    </source>
</evidence>
<keyword evidence="10" id="KW-1185">Reference proteome</keyword>
<feature type="transmembrane region" description="Helical" evidence="8">
    <location>
        <begin position="229"/>
        <end position="249"/>
    </location>
</feature>
<keyword evidence="5 8" id="KW-0812">Transmembrane</keyword>
<proteinExistence type="inferred from homology"/>
<comment type="caution">
    <text evidence="9">The sequence shown here is derived from an EMBL/GenBank/DDBJ whole genome shotgun (WGS) entry which is preliminary data.</text>
</comment>
<evidence type="ECO:0000256" key="1">
    <source>
        <dbReference type="ARBA" id="ARBA00004651"/>
    </source>
</evidence>
<feature type="transmembrane region" description="Helical" evidence="8">
    <location>
        <begin position="199"/>
        <end position="217"/>
    </location>
</feature>
<name>A0ABQ2D690_9MICC</name>
<reference evidence="10" key="1">
    <citation type="journal article" date="2019" name="Int. J. Syst. Evol. Microbiol.">
        <title>The Global Catalogue of Microorganisms (GCM) 10K type strain sequencing project: providing services to taxonomists for standard genome sequencing and annotation.</title>
        <authorList>
            <consortium name="The Broad Institute Genomics Platform"/>
            <consortium name="The Broad Institute Genome Sequencing Center for Infectious Disease"/>
            <person name="Wu L."/>
            <person name="Ma J."/>
        </authorList>
    </citation>
    <scope>NUCLEOTIDE SEQUENCE [LARGE SCALE GENOMIC DNA]</scope>
    <source>
        <strain evidence="10">CGMCC 1.3685</strain>
    </source>
</reference>
<comment type="similarity">
    <text evidence="2">Belongs to the auxin efflux carrier (TC 2.A.69) family.</text>
</comment>
<feature type="transmembrane region" description="Helical" evidence="8">
    <location>
        <begin position="39"/>
        <end position="56"/>
    </location>
</feature>
<keyword evidence="7 8" id="KW-0472">Membrane</keyword>
<evidence type="ECO:0000313" key="10">
    <source>
        <dbReference type="Proteomes" id="UP000606115"/>
    </source>
</evidence>
<gene>
    <name evidence="9" type="ORF">GCM10007173_02790</name>
</gene>
<accession>A0ABQ2D690</accession>
<feature type="transmembrane region" description="Helical" evidence="8">
    <location>
        <begin position="62"/>
        <end position="83"/>
    </location>
</feature>